<feature type="chain" id="PRO_5001431765" evidence="9">
    <location>
        <begin position="26"/>
        <end position="480"/>
    </location>
</feature>
<reference evidence="10 11" key="1">
    <citation type="submission" date="2014-03" db="EMBL/GenBank/DDBJ databases">
        <title>Whole genome sequence of Novosphingobium resinovorum KF1.</title>
        <authorList>
            <person name="Gan H.M."/>
            <person name="Gan H.Y."/>
            <person name="Chew T.H."/>
            <person name="Savka M.A."/>
        </authorList>
    </citation>
    <scope>NUCLEOTIDE SEQUENCE [LARGE SCALE GENOMIC DNA]</scope>
    <source>
        <strain evidence="10 11">KF1</strain>
    </source>
</reference>
<dbReference type="AlphaFoldDB" id="A0A031JFL9"/>
<evidence type="ECO:0000256" key="7">
    <source>
        <dbReference type="ARBA" id="ARBA00023139"/>
    </source>
</evidence>
<evidence type="ECO:0000256" key="6">
    <source>
        <dbReference type="ARBA" id="ARBA00023136"/>
    </source>
</evidence>
<keyword evidence="7 9" id="KW-0564">Palmitate</keyword>
<comment type="similarity">
    <text evidence="2 9">Belongs to the outer membrane factor (OMF) (TC 1.B.17) family.</text>
</comment>
<evidence type="ECO:0000256" key="9">
    <source>
        <dbReference type="RuleBase" id="RU362097"/>
    </source>
</evidence>
<dbReference type="Gene3D" id="1.20.1600.10">
    <property type="entry name" value="Outer membrane efflux proteins (OEP)"/>
    <property type="match status" value="1"/>
</dbReference>
<dbReference type="PATRIC" id="fig|158500.4.peg.5294"/>
<dbReference type="EMBL" id="JFYZ01000059">
    <property type="protein sequence ID" value="EZP71515.1"/>
    <property type="molecule type" value="Genomic_DNA"/>
</dbReference>
<dbReference type="Gene3D" id="2.20.200.10">
    <property type="entry name" value="Outer membrane efflux proteins (OEP)"/>
    <property type="match status" value="1"/>
</dbReference>
<dbReference type="SUPFAM" id="SSF56954">
    <property type="entry name" value="Outer membrane efflux proteins (OEP)"/>
    <property type="match status" value="1"/>
</dbReference>
<evidence type="ECO:0000313" key="11">
    <source>
        <dbReference type="Proteomes" id="UP000024329"/>
    </source>
</evidence>
<keyword evidence="5 9" id="KW-0732">Signal</keyword>
<keyword evidence="3 9" id="KW-1134">Transmembrane beta strand</keyword>
<evidence type="ECO:0000256" key="4">
    <source>
        <dbReference type="ARBA" id="ARBA00022692"/>
    </source>
</evidence>
<dbReference type="RefSeq" id="WP_051587202.1">
    <property type="nucleotide sequence ID" value="NZ_JFYZ01000059.1"/>
</dbReference>
<evidence type="ECO:0000256" key="1">
    <source>
        <dbReference type="ARBA" id="ARBA00004370"/>
    </source>
</evidence>
<evidence type="ECO:0000313" key="10">
    <source>
        <dbReference type="EMBL" id="EZP71515.1"/>
    </source>
</evidence>
<dbReference type="eggNOG" id="COG1538">
    <property type="taxonomic scope" value="Bacteria"/>
</dbReference>
<dbReference type="NCBIfam" id="TIGR01845">
    <property type="entry name" value="outer_NodT"/>
    <property type="match status" value="1"/>
</dbReference>
<dbReference type="InterPro" id="IPR010131">
    <property type="entry name" value="MdtP/NodT-like"/>
</dbReference>
<dbReference type="Proteomes" id="UP000024329">
    <property type="component" value="Unassembled WGS sequence"/>
</dbReference>
<dbReference type="PROSITE" id="PS51257">
    <property type="entry name" value="PROKAR_LIPOPROTEIN"/>
    <property type="match status" value="1"/>
</dbReference>
<keyword evidence="4 9" id="KW-0812">Transmembrane</keyword>
<evidence type="ECO:0000256" key="2">
    <source>
        <dbReference type="ARBA" id="ARBA00007613"/>
    </source>
</evidence>
<organism evidence="10 11">
    <name type="scientific">Novosphingobium resinovorum</name>
    <dbReference type="NCBI Taxonomy" id="158500"/>
    <lineage>
        <taxon>Bacteria</taxon>
        <taxon>Pseudomonadati</taxon>
        <taxon>Pseudomonadota</taxon>
        <taxon>Alphaproteobacteria</taxon>
        <taxon>Sphingomonadales</taxon>
        <taxon>Sphingomonadaceae</taxon>
        <taxon>Novosphingobium</taxon>
    </lineage>
</organism>
<keyword evidence="6 9" id="KW-0472">Membrane</keyword>
<sequence length="480" mass="50993">MSFRPIRLPLLALASASLVSGCASIPNIAPGPVVLPVSQPQSAKTLQAQATDWPADEWWRRYGDPQLDTLVAEAIASSPTLEIATARYHRAEAVVGGAKASNLPQLSLGASFAEAKASYWNGVPYAGVPKGVNDAASLRLSMDWQLDFFGRNRAAIAAAISAREAARADEAQARLLLTTSVVDAYVDYLGYVREAALADDAVRVRERTSELVGKRRDRGLETLASAAQAVSGLATAHQLANAAAEAVNLTKLRIAALVGAGPDRSLDLILPQTPNLRTFGLPANIPADLVGKRPDLRSARFRLEARASQVKQARAGFYPSVNLSAFIGPQVLGLSQFFNSESLAGNVGPAISLPIFRGGALSANLRGARADYDEAVASYNETLLHALQDVAQVATSQRALEEQLAFATSAQSSAEVAYRAANERYRGGLLNYINVLSAENTLIAARRAVSQLETRRFMLDVALVRALGGGVSQLEYGTDD</sequence>
<feature type="signal peptide" evidence="9">
    <location>
        <begin position="1"/>
        <end position="25"/>
    </location>
</feature>
<protein>
    <submittedName>
        <fullName evidence="10">Putative outer membrane efflux protein</fullName>
    </submittedName>
</protein>
<dbReference type="Pfam" id="PF02321">
    <property type="entry name" value="OEP"/>
    <property type="match status" value="2"/>
</dbReference>
<dbReference type="InterPro" id="IPR003423">
    <property type="entry name" value="OMP_efflux"/>
</dbReference>
<comment type="subcellular location">
    <subcellularLocation>
        <location evidence="9">Cell membrane</location>
        <topology evidence="9">Lipid-anchor</topology>
    </subcellularLocation>
    <subcellularLocation>
        <location evidence="1">Membrane</location>
    </subcellularLocation>
</comment>
<dbReference type="PANTHER" id="PTHR30203:SF20">
    <property type="entry name" value="MULTIDRUG RESISTANCE OUTER MEMBRANE PROTEIN MDTP-RELATED"/>
    <property type="match status" value="1"/>
</dbReference>
<name>A0A031JFL9_9SPHN</name>
<dbReference type="GO" id="GO:0005886">
    <property type="term" value="C:plasma membrane"/>
    <property type="evidence" value="ECO:0007669"/>
    <property type="project" value="UniProtKB-SubCell"/>
</dbReference>
<keyword evidence="8 9" id="KW-0449">Lipoprotein</keyword>
<evidence type="ECO:0000256" key="3">
    <source>
        <dbReference type="ARBA" id="ARBA00022452"/>
    </source>
</evidence>
<evidence type="ECO:0000256" key="8">
    <source>
        <dbReference type="ARBA" id="ARBA00023288"/>
    </source>
</evidence>
<dbReference type="PANTHER" id="PTHR30203">
    <property type="entry name" value="OUTER MEMBRANE CATION EFFLUX PROTEIN"/>
    <property type="match status" value="1"/>
</dbReference>
<accession>A0A031JFL9</accession>
<evidence type="ECO:0000256" key="5">
    <source>
        <dbReference type="ARBA" id="ARBA00022729"/>
    </source>
</evidence>
<proteinExistence type="inferred from homology"/>
<gene>
    <name evidence="10" type="ORF">BV97_05216</name>
</gene>
<comment type="caution">
    <text evidence="10">The sequence shown here is derived from an EMBL/GenBank/DDBJ whole genome shotgun (WGS) entry which is preliminary data.</text>
</comment>
<dbReference type="GO" id="GO:0015562">
    <property type="term" value="F:efflux transmembrane transporter activity"/>
    <property type="evidence" value="ECO:0007669"/>
    <property type="project" value="InterPro"/>
</dbReference>